<dbReference type="AlphaFoldDB" id="I0ILZ3"/>
<dbReference type="Pfam" id="PF16932">
    <property type="entry name" value="T4SS_TraI"/>
    <property type="match status" value="1"/>
</dbReference>
<dbReference type="KEGG" id="lfc:LFE_0576"/>
<dbReference type="HOGENOM" id="CLU_068868_2_1_0"/>
<reference evidence="2 3" key="1">
    <citation type="journal article" date="2012" name="J. Bacteriol.">
        <title>Complete Genome Sequence of Leptospirillum ferrooxidans Strain C2-3, Isolated from a Fresh Volcanic Ash Deposit on the Island of Miyake, Japan.</title>
        <authorList>
            <person name="Fujimura R."/>
            <person name="Sato Y."/>
            <person name="Nishizawa T."/>
            <person name="Oshima K."/>
            <person name="Kim S.-W."/>
            <person name="Hattori M."/>
            <person name="Kamijo T."/>
            <person name="Ohta H."/>
        </authorList>
    </citation>
    <scope>NUCLEOTIDE SEQUENCE [LARGE SCALE GENOMIC DNA]</scope>
    <source>
        <strain evidence="2 3">C2-3</strain>
    </source>
</reference>
<dbReference type="InterPro" id="IPR031618">
    <property type="entry name" value="T4SS_TraI"/>
</dbReference>
<sequence>MKNRLAMSFLALSLCLSPKIAFAAGLPSGANSRQTLPTIGQAEHPVKPDDKLRKRALRQSAQKKAALSWGAQTGYARKTSLRNRWLRKESFLLDRVFSFRPFLSTDEHVLLPSVDIGKRAFKLEDRTSSDSTLVSYRIHEPARIISIPPTFRDYLILSPGTPKKVNSLLLPKNLKEKKLWKKWTDRGWNAGERLSDQAFRIGMRRLVRAIEGRIRFYELTLAGQIDRPTWARSPAATLRTGEVLEIGDTVLRITRPARFTASKHWKPLEVKEEEEK</sequence>
<keyword evidence="3" id="KW-1185">Reference proteome</keyword>
<protein>
    <submittedName>
        <fullName evidence="2">Defect in organelle trafficking protein</fullName>
    </submittedName>
</protein>
<dbReference type="Proteomes" id="UP000007382">
    <property type="component" value="Chromosome"/>
</dbReference>
<feature type="signal peptide" evidence="1">
    <location>
        <begin position="1"/>
        <end position="23"/>
    </location>
</feature>
<evidence type="ECO:0000313" key="3">
    <source>
        <dbReference type="Proteomes" id="UP000007382"/>
    </source>
</evidence>
<dbReference type="PATRIC" id="fig|1162668.3.peg.677"/>
<keyword evidence="1" id="KW-0732">Signal</keyword>
<dbReference type="eggNOG" id="COG1388">
    <property type="taxonomic scope" value="Bacteria"/>
</dbReference>
<dbReference type="RefSeq" id="WP_014448784.1">
    <property type="nucleotide sequence ID" value="NC_017094.1"/>
</dbReference>
<dbReference type="STRING" id="1162668.LFE_0576"/>
<feature type="chain" id="PRO_5003629821" evidence="1">
    <location>
        <begin position="24"/>
        <end position="276"/>
    </location>
</feature>
<name>I0ILZ3_LEPFC</name>
<evidence type="ECO:0000313" key="2">
    <source>
        <dbReference type="EMBL" id="BAM06292.1"/>
    </source>
</evidence>
<evidence type="ECO:0000256" key="1">
    <source>
        <dbReference type="SAM" id="SignalP"/>
    </source>
</evidence>
<proteinExistence type="predicted"/>
<reference evidence="3" key="2">
    <citation type="submission" date="2012-03" db="EMBL/GenBank/DDBJ databases">
        <title>The complete genome sequence of the pioneer microbe on fresh volcanic deposit, Leptospirillum ferrooxidans strain C2-3.</title>
        <authorList>
            <person name="Fujimura R."/>
            <person name="Sato Y."/>
            <person name="Nishizawa T."/>
            <person name="Nanba K."/>
            <person name="Oshima K."/>
            <person name="Hattori M."/>
            <person name="Kamijo T."/>
            <person name="Ohta H."/>
        </authorList>
    </citation>
    <scope>NUCLEOTIDE SEQUENCE [LARGE SCALE GENOMIC DNA]</scope>
    <source>
        <strain evidence="3">C2-3</strain>
    </source>
</reference>
<gene>
    <name evidence="2" type="primary">dotC</name>
    <name evidence="2" type="ordered locus">LFE_0576</name>
</gene>
<accession>I0ILZ3</accession>
<organism evidence="2 3">
    <name type="scientific">Leptospirillum ferrooxidans (strain C2-3)</name>
    <dbReference type="NCBI Taxonomy" id="1162668"/>
    <lineage>
        <taxon>Bacteria</taxon>
        <taxon>Pseudomonadati</taxon>
        <taxon>Nitrospirota</taxon>
        <taxon>Nitrospiria</taxon>
        <taxon>Nitrospirales</taxon>
        <taxon>Nitrospiraceae</taxon>
        <taxon>Leptospirillum</taxon>
    </lineage>
</organism>
<dbReference type="OrthoDB" id="7992122at2"/>
<dbReference type="EMBL" id="AP012342">
    <property type="protein sequence ID" value="BAM06292.1"/>
    <property type="molecule type" value="Genomic_DNA"/>
</dbReference>